<keyword evidence="2" id="KW-1185">Reference proteome</keyword>
<accession>A0AAW0C8E0</accession>
<dbReference type="Proteomes" id="UP001362999">
    <property type="component" value="Unassembled WGS sequence"/>
</dbReference>
<comment type="caution">
    <text evidence="1">The sequence shown here is derived from an EMBL/GenBank/DDBJ whole genome shotgun (WGS) entry which is preliminary data.</text>
</comment>
<evidence type="ECO:0000313" key="2">
    <source>
        <dbReference type="Proteomes" id="UP001362999"/>
    </source>
</evidence>
<gene>
    <name evidence="1" type="ORF">R3P38DRAFT_2772100</name>
</gene>
<sequence>MHDTTYLTSTRAFDVDTKTAHNILAIDGNSATASKELGAEYSDPVQVFAQNGTKRLGSIGNLLENDEIVEMKEEIIRLTESSKEGYNELAAWCRNETDGLREENRVLKFELERVFVVLGSVKERLTDSEASNERDRYHVDDLHEKINRDLDTIQDELRTIQTRLRQAQTCENTLQRASIGICDAEAEIMVLKDGLENVFDGLRWTGQRVMHLEEEVDRAGWCLEGLRDEMMNESEMVRDGLLTVQARIHRAGLSAMAPVQEVT</sequence>
<proteinExistence type="predicted"/>
<dbReference type="AlphaFoldDB" id="A0AAW0C8E0"/>
<protein>
    <submittedName>
        <fullName evidence="1">Uncharacterized protein</fullName>
    </submittedName>
</protein>
<organism evidence="1 2">
    <name type="scientific">Favolaschia claudopus</name>
    <dbReference type="NCBI Taxonomy" id="2862362"/>
    <lineage>
        <taxon>Eukaryota</taxon>
        <taxon>Fungi</taxon>
        <taxon>Dikarya</taxon>
        <taxon>Basidiomycota</taxon>
        <taxon>Agaricomycotina</taxon>
        <taxon>Agaricomycetes</taxon>
        <taxon>Agaricomycetidae</taxon>
        <taxon>Agaricales</taxon>
        <taxon>Marasmiineae</taxon>
        <taxon>Mycenaceae</taxon>
        <taxon>Favolaschia</taxon>
    </lineage>
</organism>
<evidence type="ECO:0000313" key="1">
    <source>
        <dbReference type="EMBL" id="KAK7035066.1"/>
    </source>
</evidence>
<dbReference type="EMBL" id="JAWWNJ010000020">
    <property type="protein sequence ID" value="KAK7035066.1"/>
    <property type="molecule type" value="Genomic_DNA"/>
</dbReference>
<reference evidence="1 2" key="1">
    <citation type="journal article" date="2024" name="J Genomics">
        <title>Draft genome sequencing and assembly of Favolaschia claudopus CIRM-BRFM 2984 isolated from oak limbs.</title>
        <authorList>
            <person name="Navarro D."/>
            <person name="Drula E."/>
            <person name="Chaduli D."/>
            <person name="Cazenave R."/>
            <person name="Ahrendt S."/>
            <person name="Wang J."/>
            <person name="Lipzen A."/>
            <person name="Daum C."/>
            <person name="Barry K."/>
            <person name="Grigoriev I.V."/>
            <person name="Favel A."/>
            <person name="Rosso M.N."/>
            <person name="Martin F."/>
        </authorList>
    </citation>
    <scope>NUCLEOTIDE SEQUENCE [LARGE SCALE GENOMIC DNA]</scope>
    <source>
        <strain evidence="1 2">CIRM-BRFM 2984</strain>
    </source>
</reference>
<name>A0AAW0C8E0_9AGAR</name>